<proteinExistence type="predicted"/>
<sequence>MTDEKAGTEETVIPIIPITSEERGAIKKLALEHFELMYCIIEEILERLSNGDEILINALERWRGKNE</sequence>
<evidence type="ECO:0000313" key="1">
    <source>
        <dbReference type="EMBL" id="QJA99610.1"/>
    </source>
</evidence>
<accession>A0A6M3MEW5</accession>
<evidence type="ECO:0000313" key="2">
    <source>
        <dbReference type="EMBL" id="QJB04203.1"/>
    </source>
</evidence>
<organism evidence="2">
    <name type="scientific">viral metagenome</name>
    <dbReference type="NCBI Taxonomy" id="1070528"/>
    <lineage>
        <taxon>unclassified sequences</taxon>
        <taxon>metagenomes</taxon>
        <taxon>organismal metagenomes</taxon>
    </lineage>
</organism>
<dbReference type="EMBL" id="MT143658">
    <property type="protein sequence ID" value="QJA99610.1"/>
    <property type="molecule type" value="Genomic_DNA"/>
</dbReference>
<name>A0A6M3MEW5_9ZZZZ</name>
<protein>
    <submittedName>
        <fullName evidence="2">Uncharacterized protein</fullName>
    </submittedName>
</protein>
<dbReference type="AlphaFoldDB" id="A0A6M3MEW5"/>
<dbReference type="EMBL" id="MT143875">
    <property type="protein sequence ID" value="QJB04203.1"/>
    <property type="molecule type" value="Genomic_DNA"/>
</dbReference>
<gene>
    <name evidence="1" type="ORF">MM171A00961_0020</name>
    <name evidence="2" type="ORF">MM171B00429_0021</name>
</gene>
<reference evidence="2" key="1">
    <citation type="submission" date="2020-03" db="EMBL/GenBank/DDBJ databases">
        <title>The deep terrestrial virosphere.</title>
        <authorList>
            <person name="Holmfeldt K."/>
            <person name="Nilsson E."/>
            <person name="Simone D."/>
            <person name="Lopez-Fernandez M."/>
            <person name="Wu X."/>
            <person name="de Brujin I."/>
            <person name="Lundin D."/>
            <person name="Andersson A."/>
            <person name="Bertilsson S."/>
            <person name="Dopson M."/>
        </authorList>
    </citation>
    <scope>NUCLEOTIDE SEQUENCE</scope>
    <source>
        <strain evidence="1">MM171A00961</strain>
        <strain evidence="2">MM171B00429</strain>
    </source>
</reference>